<dbReference type="EMBL" id="CP108125">
    <property type="protein sequence ID" value="WTO87041.1"/>
    <property type="molecule type" value="Genomic_DNA"/>
</dbReference>
<reference evidence="1 2" key="1">
    <citation type="submission" date="2022-10" db="EMBL/GenBank/DDBJ databases">
        <title>The complete genomes of actinobacterial strains from the NBC collection.</title>
        <authorList>
            <person name="Joergensen T.S."/>
            <person name="Alvarez Arevalo M."/>
            <person name="Sterndorff E.B."/>
            <person name="Faurdal D."/>
            <person name="Vuksanovic O."/>
            <person name="Mourched A.-S."/>
            <person name="Charusanti P."/>
            <person name="Shaw S."/>
            <person name="Blin K."/>
            <person name="Weber T."/>
        </authorList>
    </citation>
    <scope>NUCLEOTIDE SEQUENCE [LARGE SCALE GENOMIC DNA]</scope>
    <source>
        <strain evidence="1 2">NBC_00206</strain>
    </source>
</reference>
<name>A0ABZ1J3H0_9ACTN</name>
<organism evidence="1 2">
    <name type="scientific">Streptomyces nigra</name>
    <dbReference type="NCBI Taxonomy" id="1827580"/>
    <lineage>
        <taxon>Bacteria</taxon>
        <taxon>Bacillati</taxon>
        <taxon>Actinomycetota</taxon>
        <taxon>Actinomycetes</taxon>
        <taxon>Kitasatosporales</taxon>
        <taxon>Streptomycetaceae</taxon>
        <taxon>Streptomyces</taxon>
    </lineage>
</organism>
<proteinExistence type="predicted"/>
<dbReference type="Proteomes" id="UP001622690">
    <property type="component" value="Chromosome"/>
</dbReference>
<dbReference type="RefSeq" id="WP_406261224.1">
    <property type="nucleotide sequence ID" value="NZ_CP108125.1"/>
</dbReference>
<gene>
    <name evidence="1" type="ORF">OHU27_33235</name>
</gene>
<keyword evidence="2" id="KW-1185">Reference proteome</keyword>
<sequence>MLIQSRGAQPAPEAEPHIRAFPLTLRSSEDTPAGAQTFKVGGAPSWAKRPEFCTCPCGADLVYVCQAPENMDFAVHPGRPEQPDSVRPDAYGLFLGNEVYLLACPDRCDPAAVWPVNQN</sequence>
<evidence type="ECO:0000313" key="1">
    <source>
        <dbReference type="EMBL" id="WTO87041.1"/>
    </source>
</evidence>
<protein>
    <submittedName>
        <fullName evidence="1">Uncharacterized protein</fullName>
    </submittedName>
</protein>
<accession>A0ABZ1J3H0</accession>
<evidence type="ECO:0000313" key="2">
    <source>
        <dbReference type="Proteomes" id="UP001622690"/>
    </source>
</evidence>